<dbReference type="InterPro" id="IPR036615">
    <property type="entry name" value="Mur_ligase_C_dom_sf"/>
</dbReference>
<evidence type="ECO:0000256" key="9">
    <source>
        <dbReference type="HAMAP-Rule" id="MF_00639"/>
    </source>
</evidence>
<dbReference type="Gene3D" id="3.90.190.20">
    <property type="entry name" value="Mur ligase, C-terminal domain"/>
    <property type="match status" value="1"/>
</dbReference>
<evidence type="ECO:0000256" key="2">
    <source>
        <dbReference type="ARBA" id="ARBA00004752"/>
    </source>
</evidence>
<dbReference type="Pfam" id="PF08245">
    <property type="entry name" value="Mur_ligase_M"/>
    <property type="match status" value="1"/>
</dbReference>
<keyword evidence="4 9" id="KW-0436">Ligase</keyword>
<organism evidence="13 14">
    <name type="scientific">Lancefieldella rimae</name>
    <dbReference type="NCBI Taxonomy" id="1383"/>
    <lineage>
        <taxon>Bacteria</taxon>
        <taxon>Bacillati</taxon>
        <taxon>Actinomycetota</taxon>
        <taxon>Coriobacteriia</taxon>
        <taxon>Coriobacteriales</taxon>
        <taxon>Atopobiaceae</taxon>
        <taxon>Lancefieldella</taxon>
    </lineage>
</organism>
<dbReference type="RefSeq" id="WP_003148720.1">
    <property type="nucleotide sequence ID" value="NZ_JQCP01000001.1"/>
</dbReference>
<keyword evidence="8 9" id="KW-0131">Cell cycle</keyword>
<dbReference type="Pfam" id="PF02875">
    <property type="entry name" value="Mur_ligase_C"/>
    <property type="match status" value="1"/>
</dbReference>
<dbReference type="GO" id="GO:0016874">
    <property type="term" value="F:ligase activity"/>
    <property type="evidence" value="ECO:0007669"/>
    <property type="project" value="UniProtKB-KW"/>
</dbReference>
<dbReference type="SUPFAM" id="SSF53244">
    <property type="entry name" value="MurD-like peptide ligases, peptide-binding domain"/>
    <property type="match status" value="1"/>
</dbReference>
<comment type="caution">
    <text evidence="13">The sequence shown here is derived from an EMBL/GenBank/DDBJ whole genome shotgun (WGS) entry which is preliminary data.</text>
</comment>
<proteinExistence type="inferred from homology"/>
<dbReference type="HAMAP" id="MF_00639">
    <property type="entry name" value="MurD"/>
    <property type="match status" value="1"/>
</dbReference>
<keyword evidence="9 10" id="KW-0573">Peptidoglycan synthesis</keyword>
<accession>A0ABR5Q166</accession>
<evidence type="ECO:0000256" key="1">
    <source>
        <dbReference type="ARBA" id="ARBA00004496"/>
    </source>
</evidence>
<dbReference type="InterPro" id="IPR013221">
    <property type="entry name" value="Mur_ligase_cen"/>
</dbReference>
<feature type="binding site" evidence="9">
    <location>
        <begin position="120"/>
        <end position="126"/>
    </location>
    <ligand>
        <name>ATP</name>
        <dbReference type="ChEBI" id="CHEBI:30616"/>
    </ligand>
</feature>
<dbReference type="PANTHER" id="PTHR43692:SF1">
    <property type="entry name" value="UDP-N-ACETYLMURAMOYLALANINE--D-GLUTAMATE LIGASE"/>
    <property type="match status" value="1"/>
</dbReference>
<keyword evidence="3 9" id="KW-0963">Cytoplasm</keyword>
<dbReference type="PROSITE" id="PS01011">
    <property type="entry name" value="FOLYLPOLYGLU_SYNT_1"/>
    <property type="match status" value="1"/>
</dbReference>
<keyword evidence="9 10" id="KW-0133">Cell shape</keyword>
<comment type="similarity">
    <text evidence="9">Belongs to the MurCDEF family.</text>
</comment>
<evidence type="ECO:0000259" key="12">
    <source>
        <dbReference type="Pfam" id="PF08245"/>
    </source>
</evidence>
<name>A0ABR5Q166_9ACTN</name>
<feature type="domain" description="Mur ligase central" evidence="12">
    <location>
        <begin position="118"/>
        <end position="300"/>
    </location>
</feature>
<dbReference type="InterPro" id="IPR004101">
    <property type="entry name" value="Mur_ligase_C"/>
</dbReference>
<comment type="subcellular location">
    <subcellularLocation>
        <location evidence="1 9 10">Cytoplasm</location>
    </subcellularLocation>
</comment>
<dbReference type="SUPFAM" id="SSF51984">
    <property type="entry name" value="MurCD N-terminal domain"/>
    <property type="match status" value="1"/>
</dbReference>
<dbReference type="InterPro" id="IPR036565">
    <property type="entry name" value="Mur-like_cat_sf"/>
</dbReference>
<dbReference type="PANTHER" id="PTHR43692">
    <property type="entry name" value="UDP-N-ACETYLMURAMOYLALANINE--D-GLUTAMATE LIGASE"/>
    <property type="match status" value="1"/>
</dbReference>
<dbReference type="InterPro" id="IPR018109">
    <property type="entry name" value="Folylpolyglutamate_synth_CS"/>
</dbReference>
<keyword evidence="9 10" id="KW-0961">Cell wall biogenesis/degradation</keyword>
<dbReference type="InterPro" id="IPR005762">
    <property type="entry name" value="MurD"/>
</dbReference>
<keyword evidence="5 9" id="KW-0132">Cell division</keyword>
<evidence type="ECO:0000256" key="10">
    <source>
        <dbReference type="RuleBase" id="RU003664"/>
    </source>
</evidence>
<evidence type="ECO:0000256" key="5">
    <source>
        <dbReference type="ARBA" id="ARBA00022618"/>
    </source>
</evidence>
<protein>
    <recommendedName>
        <fullName evidence="9 10">UDP-N-acetylmuramoylalanine--D-glutamate ligase</fullName>
        <ecNumber evidence="9 10">6.3.2.9</ecNumber>
    </recommendedName>
    <alternativeName>
        <fullName evidence="9">D-glutamic acid-adding enzyme</fullName>
    </alternativeName>
    <alternativeName>
        <fullName evidence="9">UDP-N-acetylmuramoyl-L-alanyl-D-glutamate synthetase</fullName>
    </alternativeName>
</protein>
<evidence type="ECO:0000256" key="6">
    <source>
        <dbReference type="ARBA" id="ARBA00022741"/>
    </source>
</evidence>
<dbReference type="Proteomes" id="UP000051927">
    <property type="component" value="Unassembled WGS sequence"/>
</dbReference>
<reference evidence="13 14" key="1">
    <citation type="journal article" date="2015" name="Genome Announc.">
        <title>Expanding the biotechnology potential of lactobacilli through comparative genomics of 213 strains and associated genera.</title>
        <authorList>
            <person name="Sun Z."/>
            <person name="Harris H.M."/>
            <person name="McCann A."/>
            <person name="Guo C."/>
            <person name="Argimon S."/>
            <person name="Zhang W."/>
            <person name="Yang X."/>
            <person name="Jeffery I.B."/>
            <person name="Cooney J.C."/>
            <person name="Kagawa T.F."/>
            <person name="Liu W."/>
            <person name="Song Y."/>
            <person name="Salvetti E."/>
            <person name="Wrobel A."/>
            <person name="Rasinkangas P."/>
            <person name="Parkhill J."/>
            <person name="Rea M.C."/>
            <person name="O'Sullivan O."/>
            <person name="Ritari J."/>
            <person name="Douillard F.P."/>
            <person name="Paul Ross R."/>
            <person name="Yang R."/>
            <person name="Briner A.E."/>
            <person name="Felis G.E."/>
            <person name="de Vos W.M."/>
            <person name="Barrangou R."/>
            <person name="Klaenhammer T.R."/>
            <person name="Caufield P.W."/>
            <person name="Cui Y."/>
            <person name="Zhang H."/>
            <person name="O'Toole P.W."/>
        </authorList>
    </citation>
    <scope>NUCLEOTIDE SEQUENCE [LARGE SCALE GENOMIC DNA]</scope>
    <source>
        <strain evidence="13 14">DSM 7090</strain>
    </source>
</reference>
<keyword evidence="7 9" id="KW-0067">ATP-binding</keyword>
<feature type="domain" description="Mur ligase C-terminal" evidence="11">
    <location>
        <begin position="322"/>
        <end position="442"/>
    </location>
</feature>
<dbReference type="EC" id="6.3.2.9" evidence="9 10"/>
<comment type="function">
    <text evidence="9 10">Cell wall formation. Catalyzes the addition of glutamate to the nucleotide precursor UDP-N-acetylmuramoyl-L-alanine (UMA).</text>
</comment>
<sequence>MEPQVSKTLGDVCVLGFGQTALSVCTYLMAQGPSRVHSVTLFGGAQTHEGEKCAEFEALGVHVVTGTDEVCGTYSLCIASPGVPDTSALFLSAAAHSQEIIGEPEFAFRESPEKWIAITGTNGKTTTTTLVTKILQTAGQKAISVGNIGRTITDELSSRTPDEWFVAELSSFQLATIARLHPKTAALLNITPDHLEWHGTLAAYAAAKERIFENFDIHDLAVVSDLDEYCRACAQRLEARHIRVCHLNTEDPKTEHAAFIRDGVLVVRRSGKETELIRAADLKIHGLHNALNALAASALALEAGVDPVSVRHALLDFEALEHRIEPVREVSGVLYVNDSKATNTDAVEKSLTAFPTRGVVLLLGGHDKGTDLGSLAAAVNRSCKTAICYGAAGPRIAEALEVEKTKQHSDLHVVSAPHMKEAFEAATKRAMAGDVVLLSPACSSFDEFSNMAERGRTFKHYVSELAAQEGVF</sequence>
<evidence type="ECO:0000256" key="8">
    <source>
        <dbReference type="ARBA" id="ARBA00023306"/>
    </source>
</evidence>
<comment type="catalytic activity">
    <reaction evidence="9 10">
        <text>UDP-N-acetyl-alpha-D-muramoyl-L-alanine + D-glutamate + ATP = UDP-N-acetyl-alpha-D-muramoyl-L-alanyl-D-glutamate + ADP + phosphate + H(+)</text>
        <dbReference type="Rhea" id="RHEA:16429"/>
        <dbReference type="ChEBI" id="CHEBI:15378"/>
        <dbReference type="ChEBI" id="CHEBI:29986"/>
        <dbReference type="ChEBI" id="CHEBI:30616"/>
        <dbReference type="ChEBI" id="CHEBI:43474"/>
        <dbReference type="ChEBI" id="CHEBI:83898"/>
        <dbReference type="ChEBI" id="CHEBI:83900"/>
        <dbReference type="ChEBI" id="CHEBI:456216"/>
        <dbReference type="EC" id="6.3.2.9"/>
    </reaction>
</comment>
<evidence type="ECO:0000256" key="4">
    <source>
        <dbReference type="ARBA" id="ARBA00022598"/>
    </source>
</evidence>
<dbReference type="EMBL" id="JQCP01000001">
    <property type="protein sequence ID" value="KRO03008.1"/>
    <property type="molecule type" value="Genomic_DNA"/>
</dbReference>
<keyword evidence="14" id="KW-1185">Reference proteome</keyword>
<dbReference type="GeneID" id="84904166"/>
<dbReference type="Gene3D" id="3.40.50.720">
    <property type="entry name" value="NAD(P)-binding Rossmann-like Domain"/>
    <property type="match status" value="1"/>
</dbReference>
<dbReference type="NCBIfam" id="TIGR01087">
    <property type="entry name" value="murD"/>
    <property type="match status" value="1"/>
</dbReference>
<evidence type="ECO:0000313" key="13">
    <source>
        <dbReference type="EMBL" id="KRO03008.1"/>
    </source>
</evidence>
<evidence type="ECO:0000256" key="3">
    <source>
        <dbReference type="ARBA" id="ARBA00022490"/>
    </source>
</evidence>
<evidence type="ECO:0000256" key="7">
    <source>
        <dbReference type="ARBA" id="ARBA00022840"/>
    </source>
</evidence>
<dbReference type="Gene3D" id="3.40.1190.10">
    <property type="entry name" value="Mur-like, catalytic domain"/>
    <property type="match status" value="1"/>
</dbReference>
<evidence type="ECO:0000313" key="14">
    <source>
        <dbReference type="Proteomes" id="UP000051927"/>
    </source>
</evidence>
<evidence type="ECO:0000259" key="11">
    <source>
        <dbReference type="Pfam" id="PF02875"/>
    </source>
</evidence>
<gene>
    <name evidence="9" type="primary">murD</name>
    <name evidence="13" type="ORF">IV60_GL000183</name>
</gene>
<comment type="pathway">
    <text evidence="2 9 10">Cell wall biogenesis; peptidoglycan biosynthesis.</text>
</comment>
<keyword evidence="6 9" id="KW-0547">Nucleotide-binding</keyword>
<dbReference type="SUPFAM" id="SSF53623">
    <property type="entry name" value="MurD-like peptide ligases, catalytic domain"/>
    <property type="match status" value="1"/>
</dbReference>